<keyword evidence="2" id="KW-1185">Reference proteome</keyword>
<evidence type="ECO:0000313" key="1">
    <source>
        <dbReference type="EMBL" id="KAK4015593.1"/>
    </source>
</evidence>
<dbReference type="Proteomes" id="UP001234178">
    <property type="component" value="Unassembled WGS sequence"/>
</dbReference>
<dbReference type="EMBL" id="JAOYFB010000005">
    <property type="protein sequence ID" value="KAK4015593.1"/>
    <property type="molecule type" value="Genomic_DNA"/>
</dbReference>
<protein>
    <submittedName>
        <fullName evidence="1">Uncharacterized protein</fullName>
    </submittedName>
</protein>
<evidence type="ECO:0000313" key="2">
    <source>
        <dbReference type="Proteomes" id="UP001234178"/>
    </source>
</evidence>
<accession>A0ABQ9ZS51</accession>
<organism evidence="1 2">
    <name type="scientific">Daphnia magna</name>
    <dbReference type="NCBI Taxonomy" id="35525"/>
    <lineage>
        <taxon>Eukaryota</taxon>
        <taxon>Metazoa</taxon>
        <taxon>Ecdysozoa</taxon>
        <taxon>Arthropoda</taxon>
        <taxon>Crustacea</taxon>
        <taxon>Branchiopoda</taxon>
        <taxon>Diplostraca</taxon>
        <taxon>Cladocera</taxon>
        <taxon>Anomopoda</taxon>
        <taxon>Daphniidae</taxon>
        <taxon>Daphnia</taxon>
    </lineage>
</organism>
<comment type="caution">
    <text evidence="1">The sequence shown here is derived from an EMBL/GenBank/DDBJ whole genome shotgun (WGS) entry which is preliminary data.</text>
</comment>
<proteinExistence type="predicted"/>
<name>A0ABQ9ZS51_9CRUS</name>
<sequence length="68" mass="7883">MVNVRCQACQAKYRLLAAKRLNLLGLAFEARPQKPIPRFPYRPPIQRRPRSYIIQPNSLLNKKAPSQP</sequence>
<reference evidence="1 2" key="1">
    <citation type="journal article" date="2023" name="Nucleic Acids Res.">
        <title>The hologenome of Daphnia magna reveals possible DNA methylation and microbiome-mediated evolution of the host genome.</title>
        <authorList>
            <person name="Chaturvedi A."/>
            <person name="Li X."/>
            <person name="Dhandapani V."/>
            <person name="Marshall H."/>
            <person name="Kissane S."/>
            <person name="Cuenca-Cambronero M."/>
            <person name="Asole G."/>
            <person name="Calvet F."/>
            <person name="Ruiz-Romero M."/>
            <person name="Marangio P."/>
            <person name="Guigo R."/>
            <person name="Rago D."/>
            <person name="Mirbahai L."/>
            <person name="Eastwood N."/>
            <person name="Colbourne J.K."/>
            <person name="Zhou J."/>
            <person name="Mallon E."/>
            <person name="Orsini L."/>
        </authorList>
    </citation>
    <scope>NUCLEOTIDE SEQUENCE [LARGE SCALE GENOMIC DNA]</scope>
    <source>
        <strain evidence="1">LRV0_1</strain>
    </source>
</reference>
<gene>
    <name evidence="1" type="ORF">OUZ56_030568</name>
</gene>